<evidence type="ECO:0000313" key="6">
    <source>
        <dbReference type="EMBL" id="QVV87557.1"/>
    </source>
</evidence>
<dbReference type="Pfam" id="PF01330">
    <property type="entry name" value="RuvA_N"/>
    <property type="match status" value="1"/>
</dbReference>
<reference evidence="6 7" key="1">
    <citation type="submission" date="2021-05" db="EMBL/GenBank/DDBJ databases">
        <title>A novel Methanospirillum isolate from a pyrite-forming mixed culture.</title>
        <authorList>
            <person name="Bunk B."/>
            <person name="Sproer C."/>
            <person name="Spring S."/>
            <person name="Pester M."/>
        </authorList>
    </citation>
    <scope>NUCLEOTIDE SEQUENCE [LARGE SCALE GENOMIC DNA]</scope>
    <source>
        <strain evidence="6 7">J.3.6.1-F.2.7.3</strain>
    </source>
</reference>
<keyword evidence="4" id="KW-0234">DNA repair</keyword>
<dbReference type="GO" id="GO:0009378">
    <property type="term" value="F:four-way junction helicase activity"/>
    <property type="evidence" value="ECO:0007669"/>
    <property type="project" value="InterPro"/>
</dbReference>
<dbReference type="Pfam" id="PF07499">
    <property type="entry name" value="RuvA_C"/>
    <property type="match status" value="1"/>
</dbReference>
<dbReference type="InterPro" id="IPR011114">
    <property type="entry name" value="RuvA_C"/>
</dbReference>
<evidence type="ECO:0000256" key="1">
    <source>
        <dbReference type="ARBA" id="ARBA00022490"/>
    </source>
</evidence>
<dbReference type="Proteomes" id="UP000680656">
    <property type="component" value="Chromosome"/>
</dbReference>
<accession>A0A8E7AZD7</accession>
<keyword evidence="7" id="KW-1185">Reference proteome</keyword>
<dbReference type="GO" id="GO:0006310">
    <property type="term" value="P:DNA recombination"/>
    <property type="evidence" value="ECO:0007669"/>
    <property type="project" value="InterPro"/>
</dbReference>
<dbReference type="GO" id="GO:0006281">
    <property type="term" value="P:DNA repair"/>
    <property type="evidence" value="ECO:0007669"/>
    <property type="project" value="UniProtKB-KW"/>
</dbReference>
<dbReference type="Pfam" id="PF14520">
    <property type="entry name" value="HHH_5"/>
    <property type="match status" value="1"/>
</dbReference>
<feature type="domain" description="Helix-hairpin-helix DNA-binding motif class 1" evidence="5">
    <location>
        <begin position="72"/>
        <end position="91"/>
    </location>
</feature>
<dbReference type="SUPFAM" id="SSF50249">
    <property type="entry name" value="Nucleic acid-binding proteins"/>
    <property type="match status" value="1"/>
</dbReference>
<dbReference type="EC" id="3.6.4.12" evidence="6"/>
<dbReference type="KEGG" id="mrtj:KHC33_09255"/>
<dbReference type="GeneID" id="65097369"/>
<dbReference type="RefSeq" id="WP_214418377.1">
    <property type="nucleotide sequence ID" value="NZ_CP075546.1"/>
</dbReference>
<dbReference type="EMBL" id="CP075546">
    <property type="protein sequence ID" value="QVV87557.1"/>
    <property type="molecule type" value="Genomic_DNA"/>
</dbReference>
<dbReference type="InterPro" id="IPR012340">
    <property type="entry name" value="NA-bd_OB-fold"/>
</dbReference>
<feature type="domain" description="Helix-hairpin-helix DNA-binding motif class 1" evidence="5">
    <location>
        <begin position="107"/>
        <end position="126"/>
    </location>
</feature>
<dbReference type="GO" id="GO:0003677">
    <property type="term" value="F:DNA binding"/>
    <property type="evidence" value="ECO:0007669"/>
    <property type="project" value="UniProtKB-KW"/>
</dbReference>
<dbReference type="SUPFAM" id="SSF46929">
    <property type="entry name" value="DNA helicase RuvA subunit, C-terminal domain"/>
    <property type="match status" value="1"/>
</dbReference>
<dbReference type="InterPro" id="IPR013849">
    <property type="entry name" value="DNA_helicase_Holl-junc_RuvA_I"/>
</dbReference>
<keyword evidence="6" id="KW-0378">Hydrolase</keyword>
<dbReference type="Gene3D" id="1.10.150.20">
    <property type="entry name" value="5' to 3' exonuclease, C-terminal subdomain"/>
    <property type="match status" value="1"/>
</dbReference>
<dbReference type="SUPFAM" id="SSF47781">
    <property type="entry name" value="RuvA domain 2-like"/>
    <property type="match status" value="1"/>
</dbReference>
<dbReference type="CDD" id="cd14332">
    <property type="entry name" value="UBA_RuvA_C"/>
    <property type="match status" value="1"/>
</dbReference>
<dbReference type="InterPro" id="IPR000085">
    <property type="entry name" value="RuvA"/>
</dbReference>
<gene>
    <name evidence="6" type="primary">ruvA</name>
    <name evidence="6" type="ORF">KHC33_09255</name>
</gene>
<dbReference type="Gene3D" id="2.40.50.140">
    <property type="entry name" value="Nucleic acid-binding proteins"/>
    <property type="match status" value="1"/>
</dbReference>
<name>A0A8E7AZD7_9EURY</name>
<dbReference type="GO" id="GO:0016787">
    <property type="term" value="F:hydrolase activity"/>
    <property type="evidence" value="ECO:0007669"/>
    <property type="project" value="UniProtKB-KW"/>
</dbReference>
<evidence type="ECO:0000313" key="7">
    <source>
        <dbReference type="Proteomes" id="UP000680656"/>
    </source>
</evidence>
<dbReference type="GO" id="GO:0009379">
    <property type="term" value="C:Holliday junction helicase complex"/>
    <property type="evidence" value="ECO:0007669"/>
    <property type="project" value="InterPro"/>
</dbReference>
<dbReference type="HAMAP" id="MF_00031">
    <property type="entry name" value="DNA_HJ_migration_RuvA"/>
    <property type="match status" value="1"/>
</dbReference>
<dbReference type="InterPro" id="IPR003583">
    <property type="entry name" value="Hlx-hairpin-Hlx_DNA-bd_motif"/>
</dbReference>
<evidence type="ECO:0000256" key="3">
    <source>
        <dbReference type="ARBA" id="ARBA00023125"/>
    </source>
</evidence>
<dbReference type="GO" id="GO:0005524">
    <property type="term" value="F:ATP binding"/>
    <property type="evidence" value="ECO:0007669"/>
    <property type="project" value="InterPro"/>
</dbReference>
<dbReference type="NCBIfam" id="TIGR00084">
    <property type="entry name" value="ruvA"/>
    <property type="match status" value="1"/>
</dbReference>
<dbReference type="AlphaFoldDB" id="A0A8E7AZD7"/>
<protein>
    <submittedName>
        <fullName evidence="6">Holliday junction branch migration protein RuvA</fullName>
        <ecNumber evidence="6">3.6.4.12</ecNumber>
    </submittedName>
</protein>
<keyword evidence="2" id="KW-0227">DNA damage</keyword>
<evidence type="ECO:0000256" key="2">
    <source>
        <dbReference type="ARBA" id="ARBA00022763"/>
    </source>
</evidence>
<proteinExistence type="inferred from homology"/>
<organism evidence="6 7">
    <name type="scientific">Methanospirillum purgamenti</name>
    <dbReference type="NCBI Taxonomy" id="2834276"/>
    <lineage>
        <taxon>Archaea</taxon>
        <taxon>Methanobacteriati</taxon>
        <taxon>Methanobacteriota</taxon>
        <taxon>Stenosarchaea group</taxon>
        <taxon>Methanomicrobia</taxon>
        <taxon>Methanomicrobiales</taxon>
        <taxon>Methanospirillaceae</taxon>
        <taxon>Methanospirillum</taxon>
    </lineage>
</organism>
<keyword evidence="1" id="KW-0963">Cytoplasm</keyword>
<keyword evidence="3" id="KW-0238">DNA-binding</keyword>
<dbReference type="InterPro" id="IPR036267">
    <property type="entry name" value="RuvA_C_sf"/>
</dbReference>
<sequence>MIARIRGPVLNKQDGFVIVEAGGLGYKIRIPESNLIHIELQKETILYTELIVRQDQISLYGFQTPEEVELFRLLISVSHIGPQTGLALLSKFSVQEICDAISCKKPDKLSQVQGLGKKGAERIILELQNKVPEFIKTTSHSTLSSCIQDTVLALQSLGYTHEESIAAIEKIQDYNSNMNSSELVKEALKHLRKK</sequence>
<evidence type="ECO:0000259" key="5">
    <source>
        <dbReference type="SMART" id="SM00278"/>
    </source>
</evidence>
<dbReference type="Gene3D" id="1.10.8.10">
    <property type="entry name" value="DNA helicase RuvA subunit, C-terminal domain"/>
    <property type="match status" value="1"/>
</dbReference>
<dbReference type="InterPro" id="IPR010994">
    <property type="entry name" value="RuvA_2-like"/>
</dbReference>
<dbReference type="SMART" id="SM00278">
    <property type="entry name" value="HhH1"/>
    <property type="match status" value="2"/>
</dbReference>
<evidence type="ECO:0000256" key="4">
    <source>
        <dbReference type="ARBA" id="ARBA00023204"/>
    </source>
</evidence>